<feature type="non-terminal residue" evidence="1">
    <location>
        <position position="214"/>
    </location>
</feature>
<reference evidence="1" key="1">
    <citation type="submission" date="2018-05" db="EMBL/GenBank/DDBJ databases">
        <authorList>
            <person name="Lanie J.A."/>
            <person name="Ng W.-L."/>
            <person name="Kazmierczak K.M."/>
            <person name="Andrzejewski T.M."/>
            <person name="Davidsen T.M."/>
            <person name="Wayne K.J."/>
            <person name="Tettelin H."/>
            <person name="Glass J.I."/>
            <person name="Rusch D."/>
            <person name="Podicherti R."/>
            <person name="Tsui H.-C.T."/>
            <person name="Winkler M.E."/>
        </authorList>
    </citation>
    <scope>NUCLEOTIDE SEQUENCE</scope>
</reference>
<sequence length="214" mass="24435">MIFRKPVFWITASLLFIGGLFYSVQVFPKAFAILNVDLKMDREAAFSQSNTLAEKNNWGPNNYNQVASFSHNTRTQNFVELDAGGVEKVSSLMQDGLYHFYTWTVRHYKEHEPNETMIVFTPAGNFYGFKETLAEIEKGAALASSEARVIAEKFVQNETSIQLSEFESIETSEEVMPSERIDHTFVYQRTKEQIGDGFFRLKLVVSGDKVTELK</sequence>
<dbReference type="EMBL" id="UINC01011723">
    <property type="protein sequence ID" value="SVA51552.1"/>
    <property type="molecule type" value="Genomic_DNA"/>
</dbReference>
<accession>A0A381WGH5</accession>
<evidence type="ECO:0008006" key="2">
    <source>
        <dbReference type="Google" id="ProtNLM"/>
    </source>
</evidence>
<organism evidence="1">
    <name type="scientific">marine metagenome</name>
    <dbReference type="NCBI Taxonomy" id="408172"/>
    <lineage>
        <taxon>unclassified sequences</taxon>
        <taxon>metagenomes</taxon>
        <taxon>ecological metagenomes</taxon>
    </lineage>
</organism>
<proteinExistence type="predicted"/>
<dbReference type="AlphaFoldDB" id="A0A381WGH5"/>
<gene>
    <name evidence="1" type="ORF">METZ01_LOCUS104406</name>
</gene>
<protein>
    <recommendedName>
        <fullName evidence="2">FTP domain-containing protein</fullName>
    </recommendedName>
</protein>
<name>A0A381WGH5_9ZZZZ</name>
<evidence type="ECO:0000313" key="1">
    <source>
        <dbReference type="EMBL" id="SVA51552.1"/>
    </source>
</evidence>